<dbReference type="AlphaFoldDB" id="A0A1A9ZG50"/>
<dbReference type="Proteomes" id="UP000092445">
    <property type="component" value="Unassembled WGS sequence"/>
</dbReference>
<evidence type="ECO:0000256" key="1">
    <source>
        <dbReference type="SAM" id="MobiDB-lite"/>
    </source>
</evidence>
<reference evidence="2" key="2">
    <citation type="submission" date="2020-05" db="UniProtKB">
        <authorList>
            <consortium name="EnsemblMetazoa"/>
        </authorList>
    </citation>
    <scope>IDENTIFICATION</scope>
    <source>
        <strain evidence="2">IAEA</strain>
    </source>
</reference>
<evidence type="ECO:0000313" key="3">
    <source>
        <dbReference type="Proteomes" id="UP000092445"/>
    </source>
</evidence>
<protein>
    <submittedName>
        <fullName evidence="2">Uncharacterized protein</fullName>
    </submittedName>
</protein>
<feature type="region of interest" description="Disordered" evidence="1">
    <location>
        <begin position="113"/>
        <end position="132"/>
    </location>
</feature>
<name>A0A1A9ZG50_GLOPL</name>
<dbReference type="VEuPathDB" id="VectorBase:GPAI013542"/>
<evidence type="ECO:0000313" key="2">
    <source>
        <dbReference type="EnsemblMetazoa" id="GPAI013542-PA"/>
    </source>
</evidence>
<proteinExistence type="predicted"/>
<keyword evidence="3" id="KW-1185">Reference proteome</keyword>
<dbReference type="EnsemblMetazoa" id="GPAI013542-RA">
    <property type="protein sequence ID" value="GPAI013542-PA"/>
    <property type="gene ID" value="GPAI013542"/>
</dbReference>
<sequence>MKKLKQFNEDCMNNARKYLYVEVPDVIAVAISKLPTMIKQWLKNQAEFTIAIGDECSAVKQTATACDVSKSTVAHVTTAFNCLKDNRWSCYASQPASQPASVSTVLNCENVDEGFTNSEPRSKSHSSSRGET</sequence>
<organism evidence="2 3">
    <name type="scientific">Glossina pallidipes</name>
    <name type="common">Tsetse fly</name>
    <dbReference type="NCBI Taxonomy" id="7398"/>
    <lineage>
        <taxon>Eukaryota</taxon>
        <taxon>Metazoa</taxon>
        <taxon>Ecdysozoa</taxon>
        <taxon>Arthropoda</taxon>
        <taxon>Hexapoda</taxon>
        <taxon>Insecta</taxon>
        <taxon>Pterygota</taxon>
        <taxon>Neoptera</taxon>
        <taxon>Endopterygota</taxon>
        <taxon>Diptera</taxon>
        <taxon>Brachycera</taxon>
        <taxon>Muscomorpha</taxon>
        <taxon>Hippoboscoidea</taxon>
        <taxon>Glossinidae</taxon>
        <taxon>Glossina</taxon>
    </lineage>
</organism>
<reference evidence="3" key="1">
    <citation type="submission" date="2014-03" db="EMBL/GenBank/DDBJ databases">
        <authorList>
            <person name="Aksoy S."/>
            <person name="Warren W."/>
            <person name="Wilson R.K."/>
        </authorList>
    </citation>
    <scope>NUCLEOTIDE SEQUENCE [LARGE SCALE GENOMIC DNA]</scope>
    <source>
        <strain evidence="3">IAEA</strain>
    </source>
</reference>
<accession>A0A1A9ZG50</accession>